<dbReference type="PROSITE" id="PS51257">
    <property type="entry name" value="PROKAR_LIPOPROTEIN"/>
    <property type="match status" value="1"/>
</dbReference>
<accession>A0ABD6ASL6</accession>
<dbReference type="AlphaFoldDB" id="A0ABD6ASL6"/>
<organism evidence="1 2">
    <name type="scientific">Halomarina rubra</name>
    <dbReference type="NCBI Taxonomy" id="2071873"/>
    <lineage>
        <taxon>Archaea</taxon>
        <taxon>Methanobacteriati</taxon>
        <taxon>Methanobacteriota</taxon>
        <taxon>Stenosarchaea group</taxon>
        <taxon>Halobacteria</taxon>
        <taxon>Halobacteriales</taxon>
        <taxon>Natronomonadaceae</taxon>
        <taxon>Halomarina</taxon>
    </lineage>
</organism>
<sequence>MNRRSLLASLSLAPVSMLAGCSGSCSQGLFGTSMPHDGAIAVERTDSVPERATIIRFSQLPASEQSILRTGVEDGVVRACLDDEDEATSAMWSFSNRLAGDESYLAYRDDHYALWARMTDQVYGGSASPPETDADPCC</sequence>
<name>A0ABD6ASL6_9EURY</name>
<evidence type="ECO:0000313" key="1">
    <source>
        <dbReference type="EMBL" id="MFD1512500.1"/>
    </source>
</evidence>
<protein>
    <submittedName>
        <fullName evidence="1">Uncharacterized protein</fullName>
    </submittedName>
</protein>
<dbReference type="Proteomes" id="UP001597187">
    <property type="component" value="Unassembled WGS sequence"/>
</dbReference>
<gene>
    <name evidence="1" type="ORF">ACFSBT_04300</name>
</gene>
<reference evidence="1 2" key="1">
    <citation type="journal article" date="2019" name="Int. J. Syst. Evol. Microbiol.">
        <title>The Global Catalogue of Microorganisms (GCM) 10K type strain sequencing project: providing services to taxonomists for standard genome sequencing and annotation.</title>
        <authorList>
            <consortium name="The Broad Institute Genomics Platform"/>
            <consortium name="The Broad Institute Genome Sequencing Center for Infectious Disease"/>
            <person name="Wu L."/>
            <person name="Ma J."/>
        </authorList>
    </citation>
    <scope>NUCLEOTIDE SEQUENCE [LARGE SCALE GENOMIC DNA]</scope>
    <source>
        <strain evidence="1 2">CGMCC 1.12563</strain>
    </source>
</reference>
<proteinExistence type="predicted"/>
<dbReference type="RefSeq" id="WP_250872478.1">
    <property type="nucleotide sequence ID" value="NZ_JALXFV010000002.1"/>
</dbReference>
<comment type="caution">
    <text evidence="1">The sequence shown here is derived from an EMBL/GenBank/DDBJ whole genome shotgun (WGS) entry which is preliminary data.</text>
</comment>
<keyword evidence="2" id="KW-1185">Reference proteome</keyword>
<evidence type="ECO:0000313" key="2">
    <source>
        <dbReference type="Proteomes" id="UP001597187"/>
    </source>
</evidence>
<dbReference type="EMBL" id="JBHUDC010000002">
    <property type="protein sequence ID" value="MFD1512500.1"/>
    <property type="molecule type" value="Genomic_DNA"/>
</dbReference>